<evidence type="ECO:0000313" key="1">
    <source>
        <dbReference type="EMBL" id="KAG7094772.1"/>
    </source>
</evidence>
<dbReference type="AlphaFoldDB" id="A0A9P7UUE3"/>
<comment type="caution">
    <text evidence="1">The sequence shown here is derived from an EMBL/GenBank/DDBJ whole genome shotgun (WGS) entry which is preliminary data.</text>
</comment>
<name>A0A9P7UUE3_9AGAR</name>
<dbReference type="GeneID" id="66074664"/>
<keyword evidence="2" id="KW-1185">Reference proteome</keyword>
<dbReference type="EMBL" id="CM032183">
    <property type="protein sequence ID" value="KAG7094772.1"/>
    <property type="molecule type" value="Genomic_DNA"/>
</dbReference>
<dbReference type="RefSeq" id="XP_043011242.1">
    <property type="nucleotide sequence ID" value="XM_043150157.1"/>
</dbReference>
<gene>
    <name evidence="1" type="ORF">E1B28_005588</name>
</gene>
<organism evidence="1 2">
    <name type="scientific">Marasmius oreades</name>
    <name type="common">fairy-ring Marasmius</name>
    <dbReference type="NCBI Taxonomy" id="181124"/>
    <lineage>
        <taxon>Eukaryota</taxon>
        <taxon>Fungi</taxon>
        <taxon>Dikarya</taxon>
        <taxon>Basidiomycota</taxon>
        <taxon>Agaricomycotina</taxon>
        <taxon>Agaricomycetes</taxon>
        <taxon>Agaricomycetidae</taxon>
        <taxon>Agaricales</taxon>
        <taxon>Marasmiineae</taxon>
        <taxon>Marasmiaceae</taxon>
        <taxon>Marasmius</taxon>
    </lineage>
</organism>
<evidence type="ECO:0000313" key="2">
    <source>
        <dbReference type="Proteomes" id="UP001049176"/>
    </source>
</evidence>
<dbReference type="KEGG" id="more:E1B28_005588"/>
<accession>A0A9P7UUE3</accession>
<sequence>MSDNQYNLKVYISDECLTKLKEYGYRLCIAKEVNGKFNVVFRGVNKLLFQNAFRFEDRYRVFGTSTFKDGALIEASTKKNAILGGQEITLSSAGVFGPASGPEKPAEGL</sequence>
<dbReference type="Proteomes" id="UP001049176">
    <property type="component" value="Chromosome 3"/>
</dbReference>
<protein>
    <submittedName>
        <fullName evidence="1">Uncharacterized protein</fullName>
    </submittedName>
</protein>
<dbReference type="OrthoDB" id="2987506at2759"/>
<proteinExistence type="predicted"/>
<reference evidence="1" key="1">
    <citation type="journal article" date="2021" name="Genome Biol. Evol.">
        <title>The assembled and annotated genome of the fairy-ring fungus Marasmius oreades.</title>
        <authorList>
            <person name="Hiltunen M."/>
            <person name="Ament-Velasquez S.L."/>
            <person name="Johannesson H."/>
        </authorList>
    </citation>
    <scope>NUCLEOTIDE SEQUENCE</scope>
    <source>
        <strain evidence="1">03SP1</strain>
    </source>
</reference>